<comment type="similarity">
    <text evidence="1">Belongs to the flagella basal body rod proteins family.</text>
</comment>
<dbReference type="InterPro" id="IPR012836">
    <property type="entry name" value="FlgF"/>
</dbReference>
<evidence type="ECO:0000259" key="4">
    <source>
        <dbReference type="Pfam" id="PF22692"/>
    </source>
</evidence>
<dbReference type="InterPro" id="IPR010930">
    <property type="entry name" value="Flg_bb/hook_C_dom"/>
</dbReference>
<dbReference type="NCBIfam" id="TIGR02490">
    <property type="entry name" value="flgF"/>
    <property type="match status" value="1"/>
</dbReference>
<evidence type="ECO:0000256" key="1">
    <source>
        <dbReference type="ARBA" id="ARBA00009677"/>
    </source>
</evidence>
<accession>A0A0W8G9B2</accession>
<keyword evidence="5" id="KW-0966">Cell projection</keyword>
<dbReference type="GO" id="GO:0071978">
    <property type="term" value="P:bacterial-type flagellum-dependent swarming motility"/>
    <property type="evidence" value="ECO:0007669"/>
    <property type="project" value="TreeGrafter"/>
</dbReference>
<dbReference type="Pfam" id="PF22692">
    <property type="entry name" value="LlgE_F_G_D1"/>
    <property type="match status" value="1"/>
</dbReference>
<dbReference type="InterPro" id="IPR037925">
    <property type="entry name" value="FlgE/F/G-like"/>
</dbReference>
<reference evidence="5" key="1">
    <citation type="journal article" date="2015" name="Proc. Natl. Acad. Sci. U.S.A.">
        <title>Networks of energetic and metabolic interactions define dynamics in microbial communities.</title>
        <authorList>
            <person name="Embree M."/>
            <person name="Liu J.K."/>
            <person name="Al-Bassam M.M."/>
            <person name="Zengler K."/>
        </authorList>
    </citation>
    <scope>NUCLEOTIDE SEQUENCE</scope>
</reference>
<dbReference type="PANTHER" id="PTHR30435:SF19">
    <property type="entry name" value="FLAGELLAR BASAL-BODY ROD PROTEIN FLGG"/>
    <property type="match status" value="1"/>
</dbReference>
<feature type="domain" description="Flagellar basal-body/hook protein C-terminal" evidence="3">
    <location>
        <begin position="211"/>
        <end position="255"/>
    </location>
</feature>
<dbReference type="PROSITE" id="PS00588">
    <property type="entry name" value="FLAGELLA_BB_ROD"/>
    <property type="match status" value="1"/>
</dbReference>
<comment type="caution">
    <text evidence="5">The sequence shown here is derived from an EMBL/GenBank/DDBJ whole genome shotgun (WGS) entry which is preliminary data.</text>
</comment>
<gene>
    <name evidence="5" type="ORF">ASZ90_000387</name>
</gene>
<organism evidence="5">
    <name type="scientific">hydrocarbon metagenome</name>
    <dbReference type="NCBI Taxonomy" id="938273"/>
    <lineage>
        <taxon>unclassified sequences</taxon>
        <taxon>metagenomes</taxon>
        <taxon>ecological metagenomes</taxon>
    </lineage>
</organism>
<proteinExistence type="inferred from homology"/>
<dbReference type="NCBIfam" id="TIGR03506">
    <property type="entry name" value="FlgEFG_subfam"/>
    <property type="match status" value="1"/>
</dbReference>
<feature type="domain" description="Flagellar basal body rod protein N-terminal" evidence="2">
    <location>
        <begin position="15"/>
        <end position="35"/>
    </location>
</feature>
<dbReference type="InterPro" id="IPR053967">
    <property type="entry name" value="LlgE_F_G-like_D1"/>
</dbReference>
<feature type="domain" description="Flagellar hook protein FlgE/F/G-like D1" evidence="4">
    <location>
        <begin position="99"/>
        <end position="163"/>
    </location>
</feature>
<evidence type="ECO:0000259" key="2">
    <source>
        <dbReference type="Pfam" id="PF00460"/>
    </source>
</evidence>
<dbReference type="AlphaFoldDB" id="A0A0W8G9B2"/>
<name>A0A0W8G9B2_9ZZZZ</name>
<dbReference type="InterPro" id="IPR001444">
    <property type="entry name" value="Flag_bb_rod_N"/>
</dbReference>
<dbReference type="InterPro" id="IPR020013">
    <property type="entry name" value="Flagellar_FlgE/F/G"/>
</dbReference>
<keyword evidence="5" id="KW-0969">Cilium</keyword>
<keyword evidence="5" id="KW-0282">Flagellum</keyword>
<evidence type="ECO:0000313" key="5">
    <source>
        <dbReference type="EMBL" id="KUG29721.1"/>
    </source>
</evidence>
<dbReference type="Pfam" id="PF00460">
    <property type="entry name" value="Flg_bb_rod"/>
    <property type="match status" value="1"/>
</dbReference>
<dbReference type="InterPro" id="IPR019776">
    <property type="entry name" value="Flagellar_basal_body_rod_CS"/>
</dbReference>
<evidence type="ECO:0000259" key="3">
    <source>
        <dbReference type="Pfam" id="PF06429"/>
    </source>
</evidence>
<dbReference type="EMBL" id="LNQE01000046">
    <property type="protein sequence ID" value="KUG29721.1"/>
    <property type="molecule type" value="Genomic_DNA"/>
</dbReference>
<dbReference type="Pfam" id="PF06429">
    <property type="entry name" value="Flg_bbr_C"/>
    <property type="match status" value="1"/>
</dbReference>
<dbReference type="GO" id="GO:0030694">
    <property type="term" value="C:bacterial-type flagellum basal body, rod"/>
    <property type="evidence" value="ECO:0007669"/>
    <property type="project" value="InterPro"/>
</dbReference>
<dbReference type="PANTHER" id="PTHR30435">
    <property type="entry name" value="FLAGELLAR PROTEIN"/>
    <property type="match status" value="1"/>
</dbReference>
<sequence>MDMSMYSALFGALSNENRLNISANNLANVNTTGYKRDQVSFHDTFVRFAHDYHPDPRGNIREEELLPRADLIAKPRLSMQQIDFSQGALQATGNTFDLAIQGPGFFRVRSPEGDYLTRSGAFLRGPDGTLRTDQGFQVLGEGGPIDIPAGRVITVAGDGQISVDGAPVGTLDIVAVAEPWALEKYGANLYRGNGGTAIQEEALDPALTQVVQGYLEKSNVEVVSEMVSMIETQRTFEAYQKVMTSSHDLDTRATRVGTDK</sequence>
<protein>
    <submittedName>
        <fullName evidence="5">Putative flagellar basal-body rod protein</fullName>
    </submittedName>
</protein>
<dbReference type="SUPFAM" id="SSF117143">
    <property type="entry name" value="Flagellar hook protein flgE"/>
    <property type="match status" value="1"/>
</dbReference>